<reference evidence="1 2" key="1">
    <citation type="submission" date="2020-06" db="EMBL/GenBank/DDBJ databases">
        <title>Description of novel acetic acid bacteria.</title>
        <authorList>
            <person name="Sombolestani A."/>
        </authorList>
    </citation>
    <scope>NUCLEOTIDE SEQUENCE [LARGE SCALE GENOMIC DNA]</scope>
    <source>
        <strain evidence="1 2">LMG 31431</strain>
    </source>
</reference>
<proteinExistence type="predicted"/>
<protein>
    <recommendedName>
        <fullName evidence="3">Oxidoreductase</fullName>
    </recommendedName>
</protein>
<dbReference type="EMBL" id="JABXXP010000586">
    <property type="protein sequence ID" value="NVN12791.1"/>
    <property type="molecule type" value="Genomic_DNA"/>
</dbReference>
<organism evidence="1 2">
    <name type="scientific">Nguyenibacter vanlangensis</name>
    <dbReference type="NCBI Taxonomy" id="1216886"/>
    <lineage>
        <taxon>Bacteria</taxon>
        <taxon>Pseudomonadati</taxon>
        <taxon>Pseudomonadota</taxon>
        <taxon>Alphaproteobacteria</taxon>
        <taxon>Acetobacterales</taxon>
        <taxon>Acetobacteraceae</taxon>
        <taxon>Nguyenibacter</taxon>
    </lineage>
</organism>
<sequence>MSHPDVHPGAHPDARQAGLFPIGGDLPVARMGFGAMRITGPGIWGD</sequence>
<evidence type="ECO:0008006" key="3">
    <source>
        <dbReference type="Google" id="ProtNLM"/>
    </source>
</evidence>
<evidence type="ECO:0000313" key="2">
    <source>
        <dbReference type="Proteomes" id="UP000534870"/>
    </source>
</evidence>
<dbReference type="AlphaFoldDB" id="A0A7Y7M8C1"/>
<comment type="caution">
    <text evidence="1">The sequence shown here is derived from an EMBL/GenBank/DDBJ whole genome shotgun (WGS) entry which is preliminary data.</text>
</comment>
<feature type="non-terminal residue" evidence="1">
    <location>
        <position position="46"/>
    </location>
</feature>
<evidence type="ECO:0000313" key="1">
    <source>
        <dbReference type="EMBL" id="NVN12791.1"/>
    </source>
</evidence>
<gene>
    <name evidence="1" type="ORF">HUK84_16950</name>
</gene>
<accession>A0A7Y7M8C1</accession>
<name>A0A7Y7M8C1_9PROT</name>
<dbReference type="Proteomes" id="UP000534870">
    <property type="component" value="Unassembled WGS sequence"/>
</dbReference>